<keyword evidence="2 8" id="KW-0813">Transport</keyword>
<evidence type="ECO:0000313" key="14">
    <source>
        <dbReference type="Proteomes" id="UP000192276"/>
    </source>
</evidence>
<dbReference type="Pfam" id="PF07715">
    <property type="entry name" value="Plug"/>
    <property type="match status" value="1"/>
</dbReference>
<dbReference type="InterPro" id="IPR018247">
    <property type="entry name" value="EF_Hand_1_Ca_BS"/>
</dbReference>
<dbReference type="SUPFAM" id="SSF56935">
    <property type="entry name" value="Porins"/>
    <property type="match status" value="1"/>
</dbReference>
<protein>
    <submittedName>
        <fullName evidence="13">SusC/RagA family TonB-linked outer membrane protein</fullName>
    </submittedName>
</protein>
<proteinExistence type="inferred from homology"/>
<dbReference type="InterPro" id="IPR037066">
    <property type="entry name" value="Plug_dom_sf"/>
</dbReference>
<keyword evidence="14" id="KW-1185">Reference proteome</keyword>
<dbReference type="OrthoDB" id="1019466at2"/>
<dbReference type="Gene3D" id="2.40.170.20">
    <property type="entry name" value="TonB-dependent receptor, beta-barrel domain"/>
    <property type="match status" value="1"/>
</dbReference>
<comment type="similarity">
    <text evidence="8 9">Belongs to the TonB-dependent receptor family.</text>
</comment>
<dbReference type="Pfam" id="PF00593">
    <property type="entry name" value="TonB_dep_Rec_b-barrel"/>
    <property type="match status" value="1"/>
</dbReference>
<evidence type="ECO:0000256" key="6">
    <source>
        <dbReference type="ARBA" id="ARBA00023136"/>
    </source>
</evidence>
<keyword evidence="6 8" id="KW-0472">Membrane</keyword>
<feature type="domain" description="TonB-dependent receptor-like beta-barrel" evidence="11">
    <location>
        <begin position="462"/>
        <end position="859"/>
    </location>
</feature>
<organism evidence="13 14">
    <name type="scientific">Niastella populi</name>
    <dbReference type="NCBI Taxonomy" id="550983"/>
    <lineage>
        <taxon>Bacteria</taxon>
        <taxon>Pseudomonadati</taxon>
        <taxon>Bacteroidota</taxon>
        <taxon>Chitinophagia</taxon>
        <taxon>Chitinophagales</taxon>
        <taxon>Chitinophagaceae</taxon>
        <taxon>Niastella</taxon>
    </lineage>
</organism>
<evidence type="ECO:0000259" key="11">
    <source>
        <dbReference type="Pfam" id="PF00593"/>
    </source>
</evidence>
<evidence type="ECO:0000256" key="8">
    <source>
        <dbReference type="PROSITE-ProRule" id="PRU01360"/>
    </source>
</evidence>
<keyword evidence="4 8" id="KW-0812">Transmembrane</keyword>
<dbReference type="NCBIfam" id="TIGR04057">
    <property type="entry name" value="SusC_RagA_signa"/>
    <property type="match status" value="1"/>
</dbReference>
<evidence type="ECO:0000256" key="2">
    <source>
        <dbReference type="ARBA" id="ARBA00022448"/>
    </source>
</evidence>
<evidence type="ECO:0000256" key="4">
    <source>
        <dbReference type="ARBA" id="ARBA00022692"/>
    </source>
</evidence>
<dbReference type="RefSeq" id="WP_081162756.1">
    <property type="nucleotide sequence ID" value="NZ_LWBP01000056.1"/>
</dbReference>
<evidence type="ECO:0000256" key="3">
    <source>
        <dbReference type="ARBA" id="ARBA00022452"/>
    </source>
</evidence>
<dbReference type="Pfam" id="PF13715">
    <property type="entry name" value="CarbopepD_reg_2"/>
    <property type="match status" value="1"/>
</dbReference>
<dbReference type="SUPFAM" id="SSF49464">
    <property type="entry name" value="Carboxypeptidase regulatory domain-like"/>
    <property type="match status" value="1"/>
</dbReference>
<feature type="domain" description="TonB-dependent receptor plug" evidence="12">
    <location>
        <begin position="138"/>
        <end position="261"/>
    </location>
</feature>
<dbReference type="EMBL" id="LWBP01000056">
    <property type="protein sequence ID" value="OQP66160.1"/>
    <property type="molecule type" value="Genomic_DNA"/>
</dbReference>
<comment type="subcellular location">
    <subcellularLocation>
        <location evidence="1 8">Cell outer membrane</location>
        <topology evidence="1 8">Multi-pass membrane protein</topology>
    </subcellularLocation>
</comment>
<evidence type="ECO:0000259" key="12">
    <source>
        <dbReference type="Pfam" id="PF07715"/>
    </source>
</evidence>
<dbReference type="InterPro" id="IPR000531">
    <property type="entry name" value="Beta-barrel_TonB"/>
</dbReference>
<evidence type="ECO:0000256" key="7">
    <source>
        <dbReference type="ARBA" id="ARBA00023237"/>
    </source>
</evidence>
<dbReference type="InterPro" id="IPR008969">
    <property type="entry name" value="CarboxyPept-like_regulatory"/>
</dbReference>
<keyword evidence="5 9" id="KW-0798">TonB box</keyword>
<dbReference type="Gene3D" id="2.170.130.10">
    <property type="entry name" value="TonB-dependent receptor, plug domain"/>
    <property type="match status" value="1"/>
</dbReference>
<dbReference type="InterPro" id="IPR023997">
    <property type="entry name" value="TonB-dep_OMP_SusC/RagA_CS"/>
</dbReference>
<keyword evidence="3 8" id="KW-1134">Transmembrane beta strand</keyword>
<dbReference type="NCBIfam" id="TIGR04056">
    <property type="entry name" value="OMP_RagA_SusC"/>
    <property type="match status" value="1"/>
</dbReference>
<feature type="signal peptide" evidence="10">
    <location>
        <begin position="1"/>
        <end position="27"/>
    </location>
</feature>
<dbReference type="GO" id="GO:0009279">
    <property type="term" value="C:cell outer membrane"/>
    <property type="evidence" value="ECO:0007669"/>
    <property type="project" value="UniProtKB-SubCell"/>
</dbReference>
<evidence type="ECO:0000256" key="10">
    <source>
        <dbReference type="SAM" id="SignalP"/>
    </source>
</evidence>
<accession>A0A1V9G6G3</accession>
<dbReference type="InterPro" id="IPR036942">
    <property type="entry name" value="Beta-barrel_TonB_sf"/>
</dbReference>
<name>A0A1V9G6G3_9BACT</name>
<feature type="chain" id="PRO_5012732040" evidence="10">
    <location>
        <begin position="28"/>
        <end position="1096"/>
    </location>
</feature>
<evidence type="ECO:0000256" key="9">
    <source>
        <dbReference type="RuleBase" id="RU003357"/>
    </source>
</evidence>
<dbReference type="InterPro" id="IPR012910">
    <property type="entry name" value="Plug_dom"/>
</dbReference>
<comment type="caution">
    <text evidence="13">The sequence shown here is derived from an EMBL/GenBank/DDBJ whole genome shotgun (WGS) entry which is preliminary data.</text>
</comment>
<reference evidence="14" key="1">
    <citation type="submission" date="2016-04" db="EMBL/GenBank/DDBJ databases">
        <authorList>
            <person name="Chen L."/>
            <person name="Zhuang W."/>
            <person name="Wang G."/>
        </authorList>
    </citation>
    <scope>NUCLEOTIDE SEQUENCE [LARGE SCALE GENOMIC DNA]</scope>
    <source>
        <strain evidence="14">208</strain>
    </source>
</reference>
<dbReference type="PROSITE" id="PS00018">
    <property type="entry name" value="EF_HAND_1"/>
    <property type="match status" value="1"/>
</dbReference>
<dbReference type="AlphaFoldDB" id="A0A1V9G6G3"/>
<evidence type="ECO:0000313" key="13">
    <source>
        <dbReference type="EMBL" id="OQP66160.1"/>
    </source>
</evidence>
<evidence type="ECO:0000256" key="1">
    <source>
        <dbReference type="ARBA" id="ARBA00004571"/>
    </source>
</evidence>
<sequence length="1096" mass="121579">MLKFYKTITCILMFVVLAALNTTAQHAGNGESKVVVKGKVIDKKKKEPILGASVTEVDADGRIIKGTSTDVEGNFVLRITNPKHKLAVSYIGFKTTSQSIGSRTNINFQLEDGSSDMGEVIVVAGRKTDNGILGVSERNSTLAASKISAKEMEEMQAASIDQALQGRLAGVDITASSGDPGAAMNIRIRGVSTISSSGNPLIVVDGMPIETEIPSDFNFGSADEQGYAQLLNISPADIKEITVLKDAAATAMWGSRAANGVLLITTKRGSVGKPSITYTFKGSVSKIPKAIPLLNGNQYSTLIPEGFMNRIGSPLPTSVREFNYDPNDPYWYNNYSNNTNWIDALTQTGTLQNHALSMVGGGEKARYYASVDYFNQTGVTLGTGFKRLTSRINLDYNISEKIKIFTSISYTHSDQDRSYLGSNASNAESGIRAVAYAKMPNQSVFEYDEQGNLTPNYFSPFSNVQGTYSRIYNPVAMATQAKYGVLSDRVMPRFQVNYDIIKSVLRTSFDVQFDINNTKNNSFLPQIATGRNSTETVVNRAYDGDMDQFVVNTKIQLAFTPQFKNTDHSFISSFTTFTQDQKVVNQESVTSNTASSLLVDPSIDSRTQNSDLLSYSGTTQTRTIGAVADAQYGYKDKYMINAALRGDGNSRFGPNYRYGLFPSVSFRWRVSGENFLSSVKQIDDLSFRASYGQSGVAPKYDYTFYSNYSTYNWGYLGQSAVYPASMELKNLKWQTINGTNIGANLSMFGGRIRIDAEVYRNRTKDLYMNGLAIASFTGYSSVNMNIGTMDNQGWELALWTTPYKSKDWSVSFDLNVAHNDNIIRSLSEYYPNSKGDVTRQGDYLRLIQPDHPFGSFYGYKFKGVYTDRNATLAQGTNGKPIIGPNGQTIYMRFNYPNIDYIFQPGDAMYEDVNKDGNINYMDVVYLGNSNPKLTGGFGPSVTWKNKLKISTFFSFRYDFDVINRTKMNTTNMYYFDNQSTATLRRWRKEGDVTDIPRALIGGGYNWLGSDRYVEDASFLRFRTVTARYTVDNKLLSKFKMKSLSAYITAENLFTITKYTGQDPEVSASGSDPFRLAFDDSMTPPSRVFTIGLVAGF</sequence>
<gene>
    <name evidence="13" type="ORF">A4R26_13790</name>
</gene>
<dbReference type="InterPro" id="IPR023996">
    <property type="entry name" value="TonB-dep_OMP_SusC/RagA"/>
</dbReference>
<dbReference type="STRING" id="550983.A4R26_13790"/>
<dbReference type="InterPro" id="IPR039426">
    <property type="entry name" value="TonB-dep_rcpt-like"/>
</dbReference>
<dbReference type="Proteomes" id="UP000192276">
    <property type="component" value="Unassembled WGS sequence"/>
</dbReference>
<evidence type="ECO:0000256" key="5">
    <source>
        <dbReference type="ARBA" id="ARBA00023077"/>
    </source>
</evidence>
<dbReference type="Gene3D" id="2.60.40.1120">
    <property type="entry name" value="Carboxypeptidase-like, regulatory domain"/>
    <property type="match status" value="1"/>
</dbReference>
<keyword evidence="7 8" id="KW-0998">Cell outer membrane</keyword>
<dbReference type="PROSITE" id="PS52016">
    <property type="entry name" value="TONB_DEPENDENT_REC_3"/>
    <property type="match status" value="1"/>
</dbReference>
<keyword evidence="10" id="KW-0732">Signal</keyword>